<dbReference type="CDD" id="cd16917">
    <property type="entry name" value="HATPase_UhpB-NarQ-NarX-like"/>
    <property type="match status" value="1"/>
</dbReference>
<dbReference type="RefSeq" id="WP_263421956.1">
    <property type="nucleotide sequence ID" value="NZ_AP025017.1"/>
</dbReference>
<sequence>MEPAGPTTPRTPATGRVRGGLRPGPGQPPAAVPAPRIRALLDRLGLPRWAWRLLAWGLTALTLVLLWWHTGAFVLFFAVYPLLWLAHDAFRRGVGATVLFGLGIAVVGSAAHDASWLATALISTGFSLLMGMWVRGVHVARAQAVQALADKQEALEALLAAQEGLAAAERAAGIAAERERWAREVHDTLAQGFVSVITLAQAAQAAQVEAALPGDPGAAASESAPGEERRRRETGERLRQIEEIARENLAEARALVAGQGPRALQDSGLAAALERLAADQRRHGLEVALTTSLPEDLPVARQVAVLRTVQEALSNIVRHADATTAQVSTGVEDGEIVIAVSDDGRGTRGAPEGTGLSGMRARLESLGGTLTVDPLHAPDAQGCTGTVLEARMGL</sequence>
<keyword evidence="2 8" id="KW-0418">Kinase</keyword>
<evidence type="ECO:0000259" key="6">
    <source>
        <dbReference type="Pfam" id="PF02518"/>
    </source>
</evidence>
<dbReference type="Gene3D" id="3.30.565.10">
    <property type="entry name" value="Histidine kinase-like ATPase, C-terminal domain"/>
    <property type="match status" value="1"/>
</dbReference>
<keyword evidence="9" id="KW-1185">Reference proteome</keyword>
<dbReference type="InterPro" id="IPR050482">
    <property type="entry name" value="Sensor_HK_TwoCompSys"/>
</dbReference>
<keyword evidence="5" id="KW-0812">Transmembrane</keyword>
<dbReference type="InterPro" id="IPR011712">
    <property type="entry name" value="Sig_transdc_His_kin_sub3_dim/P"/>
</dbReference>
<dbReference type="Pfam" id="PF02518">
    <property type="entry name" value="HATPase_c"/>
    <property type="match status" value="1"/>
</dbReference>
<feature type="compositionally biased region" description="Low complexity" evidence="4">
    <location>
        <begin position="1"/>
        <end position="16"/>
    </location>
</feature>
<proteinExistence type="predicted"/>
<accession>A0ABN6K4W3</accession>
<keyword evidence="1" id="KW-0808">Transferase</keyword>
<dbReference type="Proteomes" id="UP000824496">
    <property type="component" value="Chromosome"/>
</dbReference>
<feature type="transmembrane region" description="Helical" evidence="5">
    <location>
        <begin position="116"/>
        <end position="134"/>
    </location>
</feature>
<evidence type="ECO:0000259" key="7">
    <source>
        <dbReference type="Pfam" id="PF07730"/>
    </source>
</evidence>
<organism evidence="8 9">
    <name type="scientific">Actinomyces capricornis</name>
    <dbReference type="NCBI Taxonomy" id="2755559"/>
    <lineage>
        <taxon>Bacteria</taxon>
        <taxon>Bacillati</taxon>
        <taxon>Actinomycetota</taxon>
        <taxon>Actinomycetes</taxon>
        <taxon>Actinomycetales</taxon>
        <taxon>Actinomycetaceae</taxon>
        <taxon>Actinomyces</taxon>
    </lineage>
</organism>
<feature type="transmembrane region" description="Helical" evidence="5">
    <location>
        <begin position="93"/>
        <end position="110"/>
    </location>
</feature>
<name>A0ABN6K4W3_9ACTO</name>
<dbReference type="PIRSF" id="PIRSF037434">
    <property type="entry name" value="STHK_ChrS"/>
    <property type="match status" value="1"/>
</dbReference>
<dbReference type="GO" id="GO:0016301">
    <property type="term" value="F:kinase activity"/>
    <property type="evidence" value="ECO:0007669"/>
    <property type="project" value="UniProtKB-KW"/>
</dbReference>
<evidence type="ECO:0000256" key="2">
    <source>
        <dbReference type="ARBA" id="ARBA00022777"/>
    </source>
</evidence>
<feature type="compositionally biased region" description="Low complexity" evidence="4">
    <location>
        <begin position="213"/>
        <end position="224"/>
    </location>
</feature>
<evidence type="ECO:0000256" key="1">
    <source>
        <dbReference type="ARBA" id="ARBA00022679"/>
    </source>
</evidence>
<evidence type="ECO:0000313" key="8">
    <source>
        <dbReference type="EMBL" id="BDA64697.1"/>
    </source>
</evidence>
<feature type="region of interest" description="Disordered" evidence="4">
    <location>
        <begin position="1"/>
        <end position="31"/>
    </location>
</feature>
<keyword evidence="5" id="KW-0472">Membrane</keyword>
<feature type="transmembrane region" description="Helical" evidence="5">
    <location>
        <begin position="53"/>
        <end position="86"/>
    </location>
</feature>
<keyword evidence="3" id="KW-0902">Two-component regulatory system</keyword>
<dbReference type="Gene3D" id="1.20.5.1930">
    <property type="match status" value="1"/>
</dbReference>
<evidence type="ECO:0000256" key="4">
    <source>
        <dbReference type="SAM" id="MobiDB-lite"/>
    </source>
</evidence>
<dbReference type="Pfam" id="PF07730">
    <property type="entry name" value="HisKA_3"/>
    <property type="match status" value="1"/>
</dbReference>
<dbReference type="SUPFAM" id="SSF55874">
    <property type="entry name" value="ATPase domain of HSP90 chaperone/DNA topoisomerase II/histidine kinase"/>
    <property type="match status" value="1"/>
</dbReference>
<reference evidence="8 9" key="1">
    <citation type="submission" date="2021-08" db="EMBL/GenBank/DDBJ databases">
        <title>Whole genome sequence of novel Actinomyces species strain MAS-1.</title>
        <authorList>
            <person name="Saito M."/>
            <person name="Kuwahara N."/>
            <person name="Takizawa T."/>
            <person name="Gotouda H."/>
            <person name="Ochiai T."/>
        </authorList>
    </citation>
    <scope>NUCLEOTIDE SEQUENCE [LARGE SCALE GENOMIC DNA]</scope>
    <source>
        <strain evidence="8 9">MAS-1</strain>
    </source>
</reference>
<dbReference type="PANTHER" id="PTHR24421:SF63">
    <property type="entry name" value="SENSOR HISTIDINE KINASE DESK"/>
    <property type="match status" value="1"/>
</dbReference>
<keyword evidence="5" id="KW-1133">Transmembrane helix</keyword>
<feature type="compositionally biased region" description="Basic and acidic residues" evidence="4">
    <location>
        <begin position="226"/>
        <end position="236"/>
    </location>
</feature>
<dbReference type="InterPro" id="IPR017205">
    <property type="entry name" value="Sig_transdc_His_kinase_ChrS"/>
</dbReference>
<evidence type="ECO:0000256" key="3">
    <source>
        <dbReference type="ARBA" id="ARBA00023012"/>
    </source>
</evidence>
<dbReference type="InterPro" id="IPR036890">
    <property type="entry name" value="HATPase_C_sf"/>
</dbReference>
<feature type="region of interest" description="Disordered" evidence="4">
    <location>
        <begin position="213"/>
        <end position="236"/>
    </location>
</feature>
<gene>
    <name evidence="8" type="ORF">MANAM107_15310</name>
</gene>
<evidence type="ECO:0000313" key="9">
    <source>
        <dbReference type="Proteomes" id="UP000824496"/>
    </source>
</evidence>
<dbReference type="EMBL" id="AP025017">
    <property type="protein sequence ID" value="BDA64697.1"/>
    <property type="molecule type" value="Genomic_DNA"/>
</dbReference>
<dbReference type="InterPro" id="IPR003594">
    <property type="entry name" value="HATPase_dom"/>
</dbReference>
<protein>
    <submittedName>
        <fullName evidence="8">Two-component sensor histidine kinase</fullName>
    </submittedName>
</protein>
<feature type="domain" description="Histidine kinase/HSP90-like ATPase" evidence="6">
    <location>
        <begin position="303"/>
        <end position="384"/>
    </location>
</feature>
<dbReference type="PANTHER" id="PTHR24421">
    <property type="entry name" value="NITRATE/NITRITE SENSOR PROTEIN NARX-RELATED"/>
    <property type="match status" value="1"/>
</dbReference>
<evidence type="ECO:0000256" key="5">
    <source>
        <dbReference type="SAM" id="Phobius"/>
    </source>
</evidence>
<feature type="domain" description="Signal transduction histidine kinase subgroup 3 dimerisation and phosphoacceptor" evidence="7">
    <location>
        <begin position="177"/>
        <end position="207"/>
    </location>
</feature>